<evidence type="ECO:0000313" key="3">
    <source>
        <dbReference type="Proteomes" id="UP000828390"/>
    </source>
</evidence>
<evidence type="ECO:0000313" key="2">
    <source>
        <dbReference type="EMBL" id="KAH3813407.1"/>
    </source>
</evidence>
<dbReference type="EMBL" id="JAIWYP010000006">
    <property type="protein sequence ID" value="KAH3813407.1"/>
    <property type="molecule type" value="Genomic_DNA"/>
</dbReference>
<dbReference type="AlphaFoldDB" id="A0A9D4GG63"/>
<evidence type="ECO:0000256" key="1">
    <source>
        <dbReference type="SAM" id="MobiDB-lite"/>
    </source>
</evidence>
<keyword evidence="3" id="KW-1185">Reference proteome</keyword>
<feature type="compositionally biased region" description="Polar residues" evidence="1">
    <location>
        <begin position="434"/>
        <end position="453"/>
    </location>
</feature>
<accession>A0A9D4GG63</accession>
<gene>
    <name evidence="2" type="ORF">DPMN_141863</name>
</gene>
<sequence>MGFTCAMVRHGTEPPTPGCISMEEAIMLHQALQGGPTGPGTGIIAPSRQQTVPSMNMLGINQQGGGFNQRFGQGIVGSPTTMFNQQQQPNSMAFDDLSMGPFPLGTQGFPMGGGGPFPPGMGGSNPFGTGMPQQFGGRNGFGGPQDMRFIDPTTGQPVAQRGPFPPVMGGPNSFANGMPRQFGGRNGFGGPQDMRFVDPTTGQLIPKSQFRVNQGSNQMHDKDHTGGNTNHLHGSAGVGAHSTGQSAGITACQVTKRCYPSHVCVRTWSIARGVHVERCVTPMQLVSALQNMQEETRQHLRRQRLARERSTGDEIFRMRVRQTSAENLPTAHARELLERPRLGTQEIVKPPVSQEPVPSVLPQVGNDPPPLMLTIHQMTTFEEQGTSNRQIPPPSKVAIEITKVTPRGSDLRADSRDSAETYTTGKPFKPDPSGISTSENTETVPTTRSFEQTASPDAVEQFGFSEPPNEVVQSQTTPAVTAVVPDVTSCQPCTDHADCNDIFSYCIVRTGCPTKVCHTVTP</sequence>
<feature type="compositionally biased region" description="Basic and acidic residues" evidence="1">
    <location>
        <begin position="409"/>
        <end position="419"/>
    </location>
</feature>
<reference evidence="2" key="1">
    <citation type="journal article" date="2019" name="bioRxiv">
        <title>The Genome of the Zebra Mussel, Dreissena polymorpha: A Resource for Invasive Species Research.</title>
        <authorList>
            <person name="McCartney M.A."/>
            <person name="Auch B."/>
            <person name="Kono T."/>
            <person name="Mallez S."/>
            <person name="Zhang Y."/>
            <person name="Obille A."/>
            <person name="Becker A."/>
            <person name="Abrahante J.E."/>
            <person name="Garbe J."/>
            <person name="Badalamenti J.P."/>
            <person name="Herman A."/>
            <person name="Mangelson H."/>
            <person name="Liachko I."/>
            <person name="Sullivan S."/>
            <person name="Sone E.D."/>
            <person name="Koren S."/>
            <person name="Silverstein K.A.T."/>
            <person name="Beckman K.B."/>
            <person name="Gohl D.M."/>
        </authorList>
    </citation>
    <scope>NUCLEOTIDE SEQUENCE</scope>
    <source>
        <strain evidence="2">Duluth1</strain>
        <tissue evidence="2">Whole animal</tissue>
    </source>
</reference>
<dbReference type="OrthoDB" id="6072771at2759"/>
<organism evidence="2 3">
    <name type="scientific">Dreissena polymorpha</name>
    <name type="common">Zebra mussel</name>
    <name type="synonym">Mytilus polymorpha</name>
    <dbReference type="NCBI Taxonomy" id="45954"/>
    <lineage>
        <taxon>Eukaryota</taxon>
        <taxon>Metazoa</taxon>
        <taxon>Spiralia</taxon>
        <taxon>Lophotrochozoa</taxon>
        <taxon>Mollusca</taxon>
        <taxon>Bivalvia</taxon>
        <taxon>Autobranchia</taxon>
        <taxon>Heteroconchia</taxon>
        <taxon>Euheterodonta</taxon>
        <taxon>Imparidentia</taxon>
        <taxon>Neoheterodontei</taxon>
        <taxon>Myida</taxon>
        <taxon>Dreissenoidea</taxon>
        <taxon>Dreissenidae</taxon>
        <taxon>Dreissena</taxon>
    </lineage>
</organism>
<feature type="region of interest" description="Disordered" evidence="1">
    <location>
        <begin position="403"/>
        <end position="453"/>
    </location>
</feature>
<dbReference type="Proteomes" id="UP000828390">
    <property type="component" value="Unassembled WGS sequence"/>
</dbReference>
<name>A0A9D4GG63_DREPO</name>
<reference evidence="2" key="2">
    <citation type="submission" date="2020-11" db="EMBL/GenBank/DDBJ databases">
        <authorList>
            <person name="McCartney M.A."/>
            <person name="Auch B."/>
            <person name="Kono T."/>
            <person name="Mallez S."/>
            <person name="Becker A."/>
            <person name="Gohl D.M."/>
            <person name="Silverstein K.A.T."/>
            <person name="Koren S."/>
            <person name="Bechman K.B."/>
            <person name="Herman A."/>
            <person name="Abrahante J.E."/>
            <person name="Garbe J."/>
        </authorList>
    </citation>
    <scope>NUCLEOTIDE SEQUENCE</scope>
    <source>
        <strain evidence="2">Duluth1</strain>
        <tissue evidence="2">Whole animal</tissue>
    </source>
</reference>
<proteinExistence type="predicted"/>
<comment type="caution">
    <text evidence="2">The sequence shown here is derived from an EMBL/GenBank/DDBJ whole genome shotgun (WGS) entry which is preliminary data.</text>
</comment>
<protein>
    <submittedName>
        <fullName evidence="2">Uncharacterized protein</fullName>
    </submittedName>
</protein>